<protein>
    <submittedName>
        <fullName evidence="1">Uncharacterized protein</fullName>
    </submittedName>
</protein>
<reference evidence="1" key="1">
    <citation type="journal article" date="2023" name="Plant J.">
        <title>Genome sequences and population genomics provide insights into the demographic history, inbreeding, and mutation load of two 'living fossil' tree species of Dipteronia.</title>
        <authorList>
            <person name="Feng Y."/>
            <person name="Comes H.P."/>
            <person name="Chen J."/>
            <person name="Zhu S."/>
            <person name="Lu R."/>
            <person name="Zhang X."/>
            <person name="Li P."/>
            <person name="Qiu J."/>
            <person name="Olsen K.M."/>
            <person name="Qiu Y."/>
        </authorList>
    </citation>
    <scope>NUCLEOTIDE SEQUENCE</scope>
    <source>
        <strain evidence="1">KIB01</strain>
    </source>
</reference>
<proteinExistence type="predicted"/>
<gene>
    <name evidence="1" type="ORF">Ddye_024040</name>
</gene>
<comment type="caution">
    <text evidence="1">The sequence shown here is derived from an EMBL/GenBank/DDBJ whole genome shotgun (WGS) entry which is preliminary data.</text>
</comment>
<evidence type="ECO:0000313" key="2">
    <source>
        <dbReference type="Proteomes" id="UP001280121"/>
    </source>
</evidence>
<dbReference type="Proteomes" id="UP001280121">
    <property type="component" value="Unassembled WGS sequence"/>
</dbReference>
<organism evidence="1 2">
    <name type="scientific">Dipteronia dyeriana</name>
    <dbReference type="NCBI Taxonomy" id="168575"/>
    <lineage>
        <taxon>Eukaryota</taxon>
        <taxon>Viridiplantae</taxon>
        <taxon>Streptophyta</taxon>
        <taxon>Embryophyta</taxon>
        <taxon>Tracheophyta</taxon>
        <taxon>Spermatophyta</taxon>
        <taxon>Magnoliopsida</taxon>
        <taxon>eudicotyledons</taxon>
        <taxon>Gunneridae</taxon>
        <taxon>Pentapetalae</taxon>
        <taxon>rosids</taxon>
        <taxon>malvids</taxon>
        <taxon>Sapindales</taxon>
        <taxon>Sapindaceae</taxon>
        <taxon>Hippocastanoideae</taxon>
        <taxon>Acereae</taxon>
        <taxon>Dipteronia</taxon>
    </lineage>
</organism>
<accession>A0AAD9TU44</accession>
<keyword evidence="2" id="KW-1185">Reference proteome</keyword>
<name>A0AAD9TU44_9ROSI</name>
<dbReference type="AlphaFoldDB" id="A0AAD9TU44"/>
<dbReference type="EMBL" id="JANJYI010000007">
    <property type="protein sequence ID" value="KAK2642277.1"/>
    <property type="molecule type" value="Genomic_DNA"/>
</dbReference>
<evidence type="ECO:0000313" key="1">
    <source>
        <dbReference type="EMBL" id="KAK2642277.1"/>
    </source>
</evidence>
<sequence length="200" mass="22172">MSGGFRRTPSGDSDLWWRNDHWGLDRGGSLRVETTPGVVEGQQNQQEMESADKENGILMMDKKNGIEVTGKEKDDTTGELGLVVPMTCDMMKLALPYAVNGSNKRDGLELIIFGWAGRSGLRESQAYYQNLPLESKRWGMACHSKNQKADGFERKIKCVKKPKFRAMVGMAMLLLKIGGSVSTGLPEAMNASLERSRARD</sequence>